<dbReference type="InterPro" id="IPR028082">
    <property type="entry name" value="Peripla_BP_I"/>
</dbReference>
<dbReference type="InterPro" id="IPR010982">
    <property type="entry name" value="Lambda_DNA-bd_dom_sf"/>
</dbReference>
<dbReference type="SUPFAM" id="SSF47413">
    <property type="entry name" value="lambda repressor-like DNA-binding domains"/>
    <property type="match status" value="1"/>
</dbReference>
<feature type="domain" description="HTH lacI-type" evidence="5">
    <location>
        <begin position="3"/>
        <end position="56"/>
    </location>
</feature>
<proteinExistence type="predicted"/>
<dbReference type="InterPro" id="IPR046335">
    <property type="entry name" value="LacI/GalR-like_sensor"/>
</dbReference>
<dbReference type="SUPFAM" id="SSF53822">
    <property type="entry name" value="Periplasmic binding protein-like I"/>
    <property type="match status" value="1"/>
</dbReference>
<reference evidence="6" key="2">
    <citation type="submission" date="2021-04" db="EMBL/GenBank/DDBJ databases">
        <authorList>
            <person name="Gilroy R."/>
        </authorList>
    </citation>
    <scope>NUCLEOTIDE SEQUENCE</scope>
    <source>
        <strain evidence="6">14324</strain>
    </source>
</reference>
<keyword evidence="1" id="KW-0678">Repressor</keyword>
<keyword evidence="3" id="KW-0238">DNA-binding</keyword>
<organism evidence="6 7">
    <name type="scientific">Candidatus Blautia faecigallinarum</name>
    <dbReference type="NCBI Taxonomy" id="2838488"/>
    <lineage>
        <taxon>Bacteria</taxon>
        <taxon>Bacillati</taxon>
        <taxon>Bacillota</taxon>
        <taxon>Clostridia</taxon>
        <taxon>Lachnospirales</taxon>
        <taxon>Lachnospiraceae</taxon>
        <taxon>Blautia</taxon>
    </lineage>
</organism>
<protein>
    <submittedName>
        <fullName evidence="6">LacI family transcriptional regulator</fullName>
    </submittedName>
</protein>
<gene>
    <name evidence="6" type="ORF">IAA21_05130</name>
</gene>
<dbReference type="Gene3D" id="1.10.260.40">
    <property type="entry name" value="lambda repressor-like DNA-binding domains"/>
    <property type="match status" value="1"/>
</dbReference>
<name>A0A9D2DS67_9FIRM</name>
<evidence type="ECO:0000313" key="6">
    <source>
        <dbReference type="EMBL" id="HIZ22166.1"/>
    </source>
</evidence>
<evidence type="ECO:0000256" key="4">
    <source>
        <dbReference type="ARBA" id="ARBA00023163"/>
    </source>
</evidence>
<dbReference type="EMBL" id="DXBU01000070">
    <property type="protein sequence ID" value="HIZ22166.1"/>
    <property type="molecule type" value="Genomic_DNA"/>
</dbReference>
<evidence type="ECO:0000259" key="5">
    <source>
        <dbReference type="PROSITE" id="PS50932"/>
    </source>
</evidence>
<dbReference type="Pfam" id="PF13377">
    <property type="entry name" value="Peripla_BP_3"/>
    <property type="match status" value="1"/>
</dbReference>
<comment type="caution">
    <text evidence="6">The sequence shown here is derived from an EMBL/GenBank/DDBJ whole genome shotgun (WGS) entry which is preliminary data.</text>
</comment>
<dbReference type="GO" id="GO:0000976">
    <property type="term" value="F:transcription cis-regulatory region binding"/>
    <property type="evidence" value="ECO:0007669"/>
    <property type="project" value="TreeGrafter"/>
</dbReference>
<dbReference type="CDD" id="cd06267">
    <property type="entry name" value="PBP1_LacI_sugar_binding-like"/>
    <property type="match status" value="1"/>
</dbReference>
<dbReference type="SMART" id="SM00354">
    <property type="entry name" value="HTH_LACI"/>
    <property type="match status" value="1"/>
</dbReference>
<evidence type="ECO:0000256" key="2">
    <source>
        <dbReference type="ARBA" id="ARBA00023015"/>
    </source>
</evidence>
<dbReference type="AlphaFoldDB" id="A0A9D2DS67"/>
<dbReference type="InterPro" id="IPR000843">
    <property type="entry name" value="HTH_LacI"/>
</dbReference>
<evidence type="ECO:0000256" key="3">
    <source>
        <dbReference type="ARBA" id="ARBA00023125"/>
    </source>
</evidence>
<sequence length="347" mass="39057">MAITIKDVARETNLAISTISKFINGGNVREANRKKIEAAIAKLGFVPNDAARGLRTFRTYTVGMIMGGASNQHTASIISETEKILRSRGYSLTFIPLGTREESMEPYRLKEYVDYLTDRGVDGLFVTPMKNEIDFLKSAREQRIPVVMIEEKAIRSEADGVLADCAGGAYEIVEHLVKNGHKKIGIITGPRGKLTADERRRGYLRVMEDYGLPLREDYIIEGDFTGKSGYEGMKKLWSLEDRPTAVFATNYDVCLGMLEAVRNMGIRVPEELSLVTFDDFDLSVIVQPRLTAVRQPVLQIAETACELLCRRMNGDMNDFPRTVRLKTECIYRDSVMDLYRQEEKGGD</sequence>
<keyword evidence="2" id="KW-0805">Transcription regulation</keyword>
<reference evidence="6" key="1">
    <citation type="journal article" date="2021" name="PeerJ">
        <title>Extensive microbial diversity within the chicken gut microbiome revealed by metagenomics and culture.</title>
        <authorList>
            <person name="Gilroy R."/>
            <person name="Ravi A."/>
            <person name="Getino M."/>
            <person name="Pursley I."/>
            <person name="Horton D.L."/>
            <person name="Alikhan N.F."/>
            <person name="Baker D."/>
            <person name="Gharbi K."/>
            <person name="Hall N."/>
            <person name="Watson M."/>
            <person name="Adriaenssens E.M."/>
            <person name="Foster-Nyarko E."/>
            <person name="Jarju S."/>
            <person name="Secka A."/>
            <person name="Antonio M."/>
            <person name="Oren A."/>
            <person name="Chaudhuri R.R."/>
            <person name="La Ragione R."/>
            <person name="Hildebrand F."/>
            <person name="Pallen M.J."/>
        </authorList>
    </citation>
    <scope>NUCLEOTIDE SEQUENCE</scope>
    <source>
        <strain evidence="6">14324</strain>
    </source>
</reference>
<dbReference type="Pfam" id="PF00356">
    <property type="entry name" value="LacI"/>
    <property type="match status" value="1"/>
</dbReference>
<dbReference type="PROSITE" id="PS50932">
    <property type="entry name" value="HTH_LACI_2"/>
    <property type="match status" value="1"/>
</dbReference>
<keyword evidence="4" id="KW-0804">Transcription</keyword>
<evidence type="ECO:0000256" key="1">
    <source>
        <dbReference type="ARBA" id="ARBA00022491"/>
    </source>
</evidence>
<dbReference type="GO" id="GO:0003700">
    <property type="term" value="F:DNA-binding transcription factor activity"/>
    <property type="evidence" value="ECO:0007669"/>
    <property type="project" value="TreeGrafter"/>
</dbReference>
<evidence type="ECO:0000313" key="7">
    <source>
        <dbReference type="Proteomes" id="UP000824041"/>
    </source>
</evidence>
<dbReference type="PANTHER" id="PTHR30146">
    <property type="entry name" value="LACI-RELATED TRANSCRIPTIONAL REPRESSOR"/>
    <property type="match status" value="1"/>
</dbReference>
<accession>A0A9D2DS67</accession>
<dbReference type="Proteomes" id="UP000824041">
    <property type="component" value="Unassembled WGS sequence"/>
</dbReference>
<dbReference type="Gene3D" id="3.40.50.2300">
    <property type="match status" value="2"/>
</dbReference>
<dbReference type="PANTHER" id="PTHR30146:SF148">
    <property type="entry name" value="HTH-TYPE TRANSCRIPTIONAL REPRESSOR PURR-RELATED"/>
    <property type="match status" value="1"/>
</dbReference>